<protein>
    <submittedName>
        <fullName evidence="1">Uncharacterized protein</fullName>
    </submittedName>
</protein>
<name>A0A2Z6MNL9_TRISU</name>
<evidence type="ECO:0000313" key="1">
    <source>
        <dbReference type="EMBL" id="GAU17716.1"/>
    </source>
</evidence>
<dbReference type="AlphaFoldDB" id="A0A2Z6MNL9"/>
<organism evidence="1 2">
    <name type="scientific">Trifolium subterraneum</name>
    <name type="common">Subterranean clover</name>
    <dbReference type="NCBI Taxonomy" id="3900"/>
    <lineage>
        <taxon>Eukaryota</taxon>
        <taxon>Viridiplantae</taxon>
        <taxon>Streptophyta</taxon>
        <taxon>Embryophyta</taxon>
        <taxon>Tracheophyta</taxon>
        <taxon>Spermatophyta</taxon>
        <taxon>Magnoliopsida</taxon>
        <taxon>eudicotyledons</taxon>
        <taxon>Gunneridae</taxon>
        <taxon>Pentapetalae</taxon>
        <taxon>rosids</taxon>
        <taxon>fabids</taxon>
        <taxon>Fabales</taxon>
        <taxon>Fabaceae</taxon>
        <taxon>Papilionoideae</taxon>
        <taxon>50 kb inversion clade</taxon>
        <taxon>NPAAA clade</taxon>
        <taxon>Hologalegina</taxon>
        <taxon>IRL clade</taxon>
        <taxon>Trifolieae</taxon>
        <taxon>Trifolium</taxon>
    </lineage>
</organism>
<dbReference type="Proteomes" id="UP000242715">
    <property type="component" value="Unassembled WGS sequence"/>
</dbReference>
<proteinExistence type="predicted"/>
<gene>
    <name evidence="1" type="ORF">TSUD_07780</name>
</gene>
<dbReference type="EMBL" id="DF973175">
    <property type="protein sequence ID" value="GAU17716.1"/>
    <property type="molecule type" value="Genomic_DNA"/>
</dbReference>
<reference evidence="2" key="1">
    <citation type="journal article" date="2017" name="Front. Plant Sci.">
        <title>Climate Clever Clovers: New Paradigm to Reduce the Environmental Footprint of Ruminants by Breeding Low Methanogenic Forages Utilizing Haplotype Variation.</title>
        <authorList>
            <person name="Kaur P."/>
            <person name="Appels R."/>
            <person name="Bayer P.E."/>
            <person name="Keeble-Gagnere G."/>
            <person name="Wang J."/>
            <person name="Hirakawa H."/>
            <person name="Shirasawa K."/>
            <person name="Vercoe P."/>
            <person name="Stefanova K."/>
            <person name="Durmic Z."/>
            <person name="Nichols P."/>
            <person name="Revell C."/>
            <person name="Isobe S.N."/>
            <person name="Edwards D."/>
            <person name="Erskine W."/>
        </authorList>
    </citation>
    <scope>NUCLEOTIDE SEQUENCE [LARGE SCALE GENOMIC DNA]</scope>
    <source>
        <strain evidence="2">cv. Daliak</strain>
    </source>
</reference>
<accession>A0A2Z6MNL9</accession>
<keyword evidence="2" id="KW-1185">Reference proteome</keyword>
<evidence type="ECO:0000313" key="2">
    <source>
        <dbReference type="Proteomes" id="UP000242715"/>
    </source>
</evidence>
<sequence length="100" mass="10355">MMESKVQFFTAKDLAAVCILPDEAAAVAPPSPAVAAAAAAPPVAALATDYLLQRLGCQYSTADNVSVFAILDGATTSNPGLKLMLNLHDKIMVLVDYTSS</sequence>